<keyword evidence="2" id="KW-0964">Secreted</keyword>
<evidence type="ECO:0000313" key="3">
    <source>
        <dbReference type="EMBL" id="ERT08609.1"/>
    </source>
</evidence>
<comment type="caution">
    <text evidence="3">The sequence shown here is derived from an EMBL/GenBank/DDBJ whole genome shotgun (WGS) entry which is preliminary data.</text>
</comment>
<evidence type="ECO:0000256" key="2">
    <source>
        <dbReference type="ARBA" id="ARBA00022525"/>
    </source>
</evidence>
<accession>U7QKW8</accession>
<protein>
    <submittedName>
        <fullName evidence="3">Hemolysin-type calcium-binding repeat family protein</fullName>
    </submittedName>
</protein>
<name>U7QKW8_9CYAN</name>
<dbReference type="AlphaFoldDB" id="U7QKW8"/>
<gene>
    <name evidence="3" type="ORF">M595_1434</name>
</gene>
<dbReference type="EMBL" id="AUZM01000009">
    <property type="protein sequence ID" value="ERT08609.1"/>
    <property type="molecule type" value="Genomic_DNA"/>
</dbReference>
<comment type="subcellular location">
    <subcellularLocation>
        <location evidence="1">Secreted</location>
    </subcellularLocation>
</comment>
<evidence type="ECO:0000256" key="1">
    <source>
        <dbReference type="ARBA" id="ARBA00004613"/>
    </source>
</evidence>
<keyword evidence="4" id="KW-1185">Reference proteome</keyword>
<dbReference type="InterPro" id="IPR011049">
    <property type="entry name" value="Serralysin-like_metalloprot_C"/>
</dbReference>
<dbReference type="GO" id="GO:0005509">
    <property type="term" value="F:calcium ion binding"/>
    <property type="evidence" value="ECO:0007669"/>
    <property type="project" value="InterPro"/>
</dbReference>
<dbReference type="SUPFAM" id="SSF51120">
    <property type="entry name" value="beta-Roll"/>
    <property type="match status" value="1"/>
</dbReference>
<organism evidence="3 4">
    <name type="scientific">Lyngbya aestuarii BL J</name>
    <dbReference type="NCBI Taxonomy" id="1348334"/>
    <lineage>
        <taxon>Bacteria</taxon>
        <taxon>Bacillati</taxon>
        <taxon>Cyanobacteriota</taxon>
        <taxon>Cyanophyceae</taxon>
        <taxon>Oscillatoriophycideae</taxon>
        <taxon>Oscillatoriales</taxon>
        <taxon>Microcoleaceae</taxon>
        <taxon>Lyngbya</taxon>
    </lineage>
</organism>
<dbReference type="Gene3D" id="2.150.10.10">
    <property type="entry name" value="Serralysin-like metalloprotease, C-terminal"/>
    <property type="match status" value="2"/>
</dbReference>
<dbReference type="Proteomes" id="UP000017127">
    <property type="component" value="Unassembled WGS sequence"/>
</dbReference>
<dbReference type="PANTHER" id="PTHR38340:SF1">
    <property type="entry name" value="S-LAYER PROTEIN"/>
    <property type="match status" value="1"/>
</dbReference>
<evidence type="ECO:0000313" key="4">
    <source>
        <dbReference type="Proteomes" id="UP000017127"/>
    </source>
</evidence>
<dbReference type="InterPro" id="IPR001343">
    <property type="entry name" value="Hemolysn_Ca-bd"/>
</dbReference>
<dbReference type="RefSeq" id="WP_023065201.1">
    <property type="nucleotide sequence ID" value="NZ_AUZM01000009.1"/>
</dbReference>
<dbReference type="GO" id="GO:0005576">
    <property type="term" value="C:extracellular region"/>
    <property type="evidence" value="ECO:0007669"/>
    <property type="project" value="UniProtKB-SubCell"/>
</dbReference>
<proteinExistence type="predicted"/>
<dbReference type="PANTHER" id="PTHR38340">
    <property type="entry name" value="S-LAYER PROTEIN"/>
    <property type="match status" value="1"/>
</dbReference>
<dbReference type="OrthoDB" id="448099at2"/>
<sequence>MTSNFVDVGFVEAGFAGEVDPARQVAFGTELNDLVGFPTSIRDSDGVESNADISQLEISLLDGNDTLNGSNVDTSAVGNGTALIVLGNTGNDNLTGTSSTDSLFGGQDQDEIDGFGGNDQVFGNLGDDTLAGALGDDFVFGGQGNDVVSGGPGNNVVFGDLGDDTLIGSTGVDTLTGGPGVDRFFIAELPNTTDPAAVSLITDFSTVPGETDGIQFIVPSVASFISISPLQTIQTSGGPIEGFLISDITGTNALLVVQNNPNITRPLEINDFLNF</sequence>
<dbReference type="InterPro" id="IPR050557">
    <property type="entry name" value="RTX_toxin/Mannuronan_C5-epim"/>
</dbReference>
<reference evidence="3 4" key="1">
    <citation type="journal article" date="2013" name="Front. Microbiol.">
        <title>Comparative genomic analyses of the cyanobacterium, Lyngbya aestuarii BL J, a powerful hydrogen producer.</title>
        <authorList>
            <person name="Kothari A."/>
            <person name="Vaughn M."/>
            <person name="Garcia-Pichel F."/>
        </authorList>
    </citation>
    <scope>NUCLEOTIDE SEQUENCE [LARGE SCALE GENOMIC DNA]</scope>
    <source>
        <strain evidence="3 4">BL J</strain>
    </source>
</reference>
<dbReference type="Pfam" id="PF00353">
    <property type="entry name" value="HemolysinCabind"/>
    <property type="match status" value="2"/>
</dbReference>
<dbReference type="PRINTS" id="PR00313">
    <property type="entry name" value="CABNDNGRPT"/>
</dbReference>